<keyword evidence="1" id="KW-0812">Transmembrane</keyword>
<feature type="transmembrane region" description="Helical" evidence="1">
    <location>
        <begin position="6"/>
        <end position="23"/>
    </location>
</feature>
<sequence>MDYVWFALAVGLMVFLAWVGFKIEPHWVAKDLSRFIGYGQLMNDKGDALGRFRETRLLIEPDGEILVDQRRFMRRRHSSSYRLVGESDTPPRRRAVFLLRGHDTYGMPVLLAVRVPASSKVVPKLREMIERRSGRS</sequence>
<dbReference type="EMBL" id="CAEZSR010000017">
    <property type="protein sequence ID" value="CAB4547153.1"/>
    <property type="molecule type" value="Genomic_DNA"/>
</dbReference>
<accession>A0A6J6C9R6</accession>
<protein>
    <submittedName>
        <fullName evidence="2">Unannotated protein</fullName>
    </submittedName>
</protein>
<gene>
    <name evidence="2" type="ORF">UFOPK1493_00767</name>
</gene>
<keyword evidence="1" id="KW-0472">Membrane</keyword>
<name>A0A6J6C9R6_9ZZZZ</name>
<evidence type="ECO:0000256" key="1">
    <source>
        <dbReference type="SAM" id="Phobius"/>
    </source>
</evidence>
<reference evidence="2" key="1">
    <citation type="submission" date="2020-05" db="EMBL/GenBank/DDBJ databases">
        <authorList>
            <person name="Chiriac C."/>
            <person name="Salcher M."/>
            <person name="Ghai R."/>
            <person name="Kavagutti S V."/>
        </authorList>
    </citation>
    <scope>NUCLEOTIDE SEQUENCE</scope>
</reference>
<keyword evidence="1" id="KW-1133">Transmembrane helix</keyword>
<organism evidence="2">
    <name type="scientific">freshwater metagenome</name>
    <dbReference type="NCBI Taxonomy" id="449393"/>
    <lineage>
        <taxon>unclassified sequences</taxon>
        <taxon>metagenomes</taxon>
        <taxon>ecological metagenomes</taxon>
    </lineage>
</organism>
<evidence type="ECO:0000313" key="2">
    <source>
        <dbReference type="EMBL" id="CAB4547153.1"/>
    </source>
</evidence>
<dbReference type="AlphaFoldDB" id="A0A6J6C9R6"/>
<proteinExistence type="predicted"/>